<accession>A0A8X6KK80</accession>
<proteinExistence type="predicted"/>
<sequence>MALLVCILSLLCVLIPNESVQGTVCLTSIFLLEWLFWYDFFTLLSRFDTQCNSAGNRLSHVDIPLRMALLVRVLSLLSSFDTNESAGNRPSHVDIPLRMALLVMSFVPFVVF</sequence>
<protein>
    <recommendedName>
        <fullName evidence="4">Secreted peptide</fullName>
    </recommendedName>
</protein>
<evidence type="ECO:0000313" key="2">
    <source>
        <dbReference type="EMBL" id="GFQ75736.1"/>
    </source>
</evidence>
<gene>
    <name evidence="2" type="ORF">TNCT_113861</name>
</gene>
<feature type="signal peptide" evidence="1">
    <location>
        <begin position="1"/>
        <end position="22"/>
    </location>
</feature>
<organism evidence="2 3">
    <name type="scientific">Trichonephila clavata</name>
    <name type="common">Joro spider</name>
    <name type="synonym">Nephila clavata</name>
    <dbReference type="NCBI Taxonomy" id="2740835"/>
    <lineage>
        <taxon>Eukaryota</taxon>
        <taxon>Metazoa</taxon>
        <taxon>Ecdysozoa</taxon>
        <taxon>Arthropoda</taxon>
        <taxon>Chelicerata</taxon>
        <taxon>Arachnida</taxon>
        <taxon>Araneae</taxon>
        <taxon>Araneomorphae</taxon>
        <taxon>Entelegynae</taxon>
        <taxon>Araneoidea</taxon>
        <taxon>Nephilidae</taxon>
        <taxon>Trichonephila</taxon>
    </lineage>
</organism>
<evidence type="ECO:0000256" key="1">
    <source>
        <dbReference type="SAM" id="SignalP"/>
    </source>
</evidence>
<evidence type="ECO:0000313" key="3">
    <source>
        <dbReference type="Proteomes" id="UP000887116"/>
    </source>
</evidence>
<dbReference type="Proteomes" id="UP000887116">
    <property type="component" value="Unassembled WGS sequence"/>
</dbReference>
<evidence type="ECO:0008006" key="4">
    <source>
        <dbReference type="Google" id="ProtNLM"/>
    </source>
</evidence>
<reference evidence="2" key="1">
    <citation type="submission" date="2020-07" db="EMBL/GenBank/DDBJ databases">
        <title>Multicomponent nature underlies the extraordinary mechanical properties of spider dragline silk.</title>
        <authorList>
            <person name="Kono N."/>
            <person name="Nakamura H."/>
            <person name="Mori M."/>
            <person name="Yoshida Y."/>
            <person name="Ohtoshi R."/>
            <person name="Malay A.D."/>
            <person name="Moran D.A.P."/>
            <person name="Tomita M."/>
            <person name="Numata K."/>
            <person name="Arakawa K."/>
        </authorList>
    </citation>
    <scope>NUCLEOTIDE SEQUENCE</scope>
</reference>
<keyword evidence="1" id="KW-0732">Signal</keyword>
<name>A0A8X6KK80_TRICU</name>
<dbReference type="AlphaFoldDB" id="A0A8X6KK80"/>
<comment type="caution">
    <text evidence="2">The sequence shown here is derived from an EMBL/GenBank/DDBJ whole genome shotgun (WGS) entry which is preliminary data.</text>
</comment>
<feature type="chain" id="PRO_5036463647" description="Secreted peptide" evidence="1">
    <location>
        <begin position="23"/>
        <end position="112"/>
    </location>
</feature>
<keyword evidence="3" id="KW-1185">Reference proteome</keyword>
<dbReference type="EMBL" id="BMAO01031526">
    <property type="protein sequence ID" value="GFQ75736.1"/>
    <property type="molecule type" value="Genomic_DNA"/>
</dbReference>